<keyword evidence="2" id="KW-1185">Reference proteome</keyword>
<name>A0ACB9HZT6_9ASTR</name>
<sequence>MRQIADGVKLLKHMTQKGRLGDQEAASVMRQITEGVKLLKHMKQKGRLGDQEAASVMRHIAEGVKLLKRMTQKGRFGDQEAASVMRPIAEGVKLLKHMTQKSRLGDQEAASVMRQIAEGVKFCHKKGVMHRDLKPDNLMFVDDKKTSTLKLIDFGMSIKFRSGTLPYNAPEVNEKKYGPESDIWSAGAILYALLYGTSF</sequence>
<evidence type="ECO:0000313" key="1">
    <source>
        <dbReference type="EMBL" id="KAI3801284.1"/>
    </source>
</evidence>
<reference evidence="1 2" key="2">
    <citation type="journal article" date="2022" name="Mol. Ecol. Resour.">
        <title>The genomes of chicory, endive, great burdock and yacon provide insights into Asteraceae paleo-polyploidization history and plant inulin production.</title>
        <authorList>
            <person name="Fan W."/>
            <person name="Wang S."/>
            <person name="Wang H."/>
            <person name="Wang A."/>
            <person name="Jiang F."/>
            <person name="Liu H."/>
            <person name="Zhao H."/>
            <person name="Xu D."/>
            <person name="Zhang Y."/>
        </authorList>
    </citation>
    <scope>NUCLEOTIDE SEQUENCE [LARGE SCALE GENOMIC DNA]</scope>
    <source>
        <strain evidence="2">cv. Yunnan</strain>
        <tissue evidence="1">Leaves</tissue>
    </source>
</reference>
<proteinExistence type="predicted"/>
<gene>
    <name evidence="1" type="ORF">L1987_29388</name>
</gene>
<reference evidence="2" key="1">
    <citation type="journal article" date="2022" name="Mol. Ecol. Resour.">
        <title>The genomes of chicory, endive, great burdock and yacon provide insights into Asteraceae palaeo-polyploidization history and plant inulin production.</title>
        <authorList>
            <person name="Fan W."/>
            <person name="Wang S."/>
            <person name="Wang H."/>
            <person name="Wang A."/>
            <person name="Jiang F."/>
            <person name="Liu H."/>
            <person name="Zhao H."/>
            <person name="Xu D."/>
            <person name="Zhang Y."/>
        </authorList>
    </citation>
    <scope>NUCLEOTIDE SEQUENCE [LARGE SCALE GENOMIC DNA]</scope>
    <source>
        <strain evidence="2">cv. Yunnan</strain>
    </source>
</reference>
<comment type="caution">
    <text evidence="1">The sequence shown here is derived from an EMBL/GenBank/DDBJ whole genome shotgun (WGS) entry which is preliminary data.</text>
</comment>
<evidence type="ECO:0000313" key="2">
    <source>
        <dbReference type="Proteomes" id="UP001056120"/>
    </source>
</evidence>
<dbReference type="EMBL" id="CM042027">
    <property type="protein sequence ID" value="KAI3801284.1"/>
    <property type="molecule type" value="Genomic_DNA"/>
</dbReference>
<protein>
    <submittedName>
        <fullName evidence="1">Uncharacterized protein</fullName>
    </submittedName>
</protein>
<dbReference type="Proteomes" id="UP001056120">
    <property type="component" value="Linkage Group LG10"/>
</dbReference>
<accession>A0ACB9HZT6</accession>
<organism evidence="1 2">
    <name type="scientific">Smallanthus sonchifolius</name>
    <dbReference type="NCBI Taxonomy" id="185202"/>
    <lineage>
        <taxon>Eukaryota</taxon>
        <taxon>Viridiplantae</taxon>
        <taxon>Streptophyta</taxon>
        <taxon>Embryophyta</taxon>
        <taxon>Tracheophyta</taxon>
        <taxon>Spermatophyta</taxon>
        <taxon>Magnoliopsida</taxon>
        <taxon>eudicotyledons</taxon>
        <taxon>Gunneridae</taxon>
        <taxon>Pentapetalae</taxon>
        <taxon>asterids</taxon>
        <taxon>campanulids</taxon>
        <taxon>Asterales</taxon>
        <taxon>Asteraceae</taxon>
        <taxon>Asteroideae</taxon>
        <taxon>Heliantheae alliance</taxon>
        <taxon>Millerieae</taxon>
        <taxon>Smallanthus</taxon>
    </lineage>
</organism>